<keyword evidence="1" id="KW-0802">TPR repeat</keyword>
<dbReference type="InterPro" id="IPR011990">
    <property type="entry name" value="TPR-like_helical_dom_sf"/>
</dbReference>
<dbReference type="SUPFAM" id="SSF48452">
    <property type="entry name" value="TPR-like"/>
    <property type="match status" value="1"/>
</dbReference>
<dbReference type="AlphaFoldDB" id="H9UKE8"/>
<dbReference type="EMBL" id="CP003282">
    <property type="protein sequence ID" value="AFG37991.1"/>
    <property type="molecule type" value="Genomic_DNA"/>
</dbReference>
<dbReference type="STRING" id="889378.Spiaf_1940"/>
<evidence type="ECO:0000256" key="1">
    <source>
        <dbReference type="PROSITE-ProRule" id="PRU00339"/>
    </source>
</evidence>
<dbReference type="Proteomes" id="UP000007383">
    <property type="component" value="Chromosome"/>
</dbReference>
<dbReference type="Gene3D" id="1.25.40.10">
    <property type="entry name" value="Tetratricopeptide repeat domain"/>
    <property type="match status" value="1"/>
</dbReference>
<protein>
    <submittedName>
        <fullName evidence="2">Tetratricopeptide repeat protein</fullName>
    </submittedName>
</protein>
<dbReference type="HOGENOM" id="CLU_2700262_0_0_12"/>
<feature type="repeat" description="TPR" evidence="1">
    <location>
        <begin position="9"/>
        <end position="42"/>
    </location>
</feature>
<dbReference type="PROSITE" id="PS50005">
    <property type="entry name" value="TPR"/>
    <property type="match status" value="1"/>
</dbReference>
<evidence type="ECO:0000313" key="3">
    <source>
        <dbReference type="Proteomes" id="UP000007383"/>
    </source>
</evidence>
<dbReference type="RefSeq" id="WP_014455974.1">
    <property type="nucleotide sequence ID" value="NC_017098.1"/>
</dbReference>
<dbReference type="OrthoDB" id="342059at2"/>
<dbReference type="KEGG" id="sfc:Spiaf_1940"/>
<dbReference type="InterPro" id="IPR019734">
    <property type="entry name" value="TPR_rpt"/>
</dbReference>
<dbReference type="PATRIC" id="fig|889378.3.peg.1927"/>
<keyword evidence="3" id="KW-1185">Reference proteome</keyword>
<dbReference type="eggNOG" id="COG2114">
    <property type="taxonomic scope" value="Bacteria"/>
</dbReference>
<accession>H9UKE8</accession>
<name>H9UKE8_SPIAZ</name>
<gene>
    <name evidence="2" type="ordered locus">Spiaf_1940</name>
</gene>
<organism evidence="2 3">
    <name type="scientific">Spirochaeta africana (strain ATCC 700263 / DSM 8902 / Z-7692)</name>
    <dbReference type="NCBI Taxonomy" id="889378"/>
    <lineage>
        <taxon>Bacteria</taxon>
        <taxon>Pseudomonadati</taxon>
        <taxon>Spirochaetota</taxon>
        <taxon>Spirochaetia</taxon>
        <taxon>Spirochaetales</taxon>
        <taxon>Spirochaetaceae</taxon>
        <taxon>Spirochaeta</taxon>
    </lineage>
</organism>
<sequence>MVSDTKRKVLEYFTAGRNMYKLMEFGEARQLFAQALELDPDDGPSRVYLDRCQHYLDNPPPEDWDGVFVMQTK</sequence>
<evidence type="ECO:0000313" key="2">
    <source>
        <dbReference type="EMBL" id="AFG37991.1"/>
    </source>
</evidence>
<proteinExistence type="predicted"/>
<reference evidence="3" key="1">
    <citation type="journal article" date="2013" name="Stand. Genomic Sci.">
        <title>Complete genome sequence of the halophilic bacterium Spirochaeta africana type strain (Z-7692(T)) from the alkaline Lake Magadi in the East African Rift.</title>
        <authorList>
            <person name="Liolos K."/>
            <person name="Abt B."/>
            <person name="Scheuner C."/>
            <person name="Teshima H."/>
            <person name="Held B."/>
            <person name="Lapidus A."/>
            <person name="Nolan M."/>
            <person name="Lucas S."/>
            <person name="Deshpande S."/>
            <person name="Cheng J.F."/>
            <person name="Tapia R."/>
            <person name="Goodwin L.A."/>
            <person name="Pitluck S."/>
            <person name="Pagani I."/>
            <person name="Ivanova N."/>
            <person name="Mavromatis K."/>
            <person name="Mikhailova N."/>
            <person name="Huntemann M."/>
            <person name="Pati A."/>
            <person name="Chen A."/>
            <person name="Palaniappan K."/>
            <person name="Land M."/>
            <person name="Rohde M."/>
            <person name="Tindall B.J."/>
            <person name="Detter J.C."/>
            <person name="Goker M."/>
            <person name="Bristow J."/>
            <person name="Eisen J.A."/>
            <person name="Markowitz V."/>
            <person name="Hugenholtz P."/>
            <person name="Woyke T."/>
            <person name="Klenk H.P."/>
            <person name="Kyrpides N.C."/>
        </authorList>
    </citation>
    <scope>NUCLEOTIDE SEQUENCE</scope>
    <source>
        <strain evidence="3">ATCC 700263 / DSM 8902 / Z-7692</strain>
    </source>
</reference>